<evidence type="ECO:0000256" key="2">
    <source>
        <dbReference type="ARBA" id="ARBA00022448"/>
    </source>
</evidence>
<keyword evidence="4 7" id="KW-1133">Transmembrane helix</keyword>
<evidence type="ECO:0000313" key="8">
    <source>
        <dbReference type="EMBL" id="NJC55149.1"/>
    </source>
</evidence>
<feature type="transmembrane region" description="Helical" evidence="7">
    <location>
        <begin position="92"/>
        <end position="113"/>
    </location>
</feature>
<sequence>MNVDRSRNGSPTPSGTTPSATPGAQSRSSARTTSSRSTSGRSTSNRSGSNRSNDRPAKKVSTLFLLGPAFVAAIAYVDPGNVAANLTAGAEYGYLLVWVLVAANLIAVLVQYLSSKLGLVSGQSLPSLLGERLSRRSRLAYWAQAEIVAIATDLAEVIGGAIALKILFDLPLLLGGIIVGVVSLFLLSIQSTRGQRPFETVIIALLAIIAIGFLAGLFVGDVNWGQAAGGIMPRLEGTNSVVLAASMLGATVMPHAIYLHSALSVDRHGKNPRATIPQLLRASRWDVVASLVIAGSVNIAMLLLAAASLRGQEGTDTIEGAHAVVTANLGEVVGLFFGIGLLASGLASSAVGSYAGASIMQGLLRINVPIVWQRAVTMIPALIVLGIGADPTWSLVLSQVVLSLGIPFAMIPLVRLTMNRTVMGRYANSRIITIVATAASSLIIVLNVVLIVLLALGID</sequence>
<keyword evidence="9" id="KW-1185">Reference proteome</keyword>
<feature type="transmembrane region" description="Helical" evidence="7">
    <location>
        <begin position="240"/>
        <end position="265"/>
    </location>
</feature>
<evidence type="ECO:0000256" key="3">
    <source>
        <dbReference type="ARBA" id="ARBA00022692"/>
    </source>
</evidence>
<feature type="compositionally biased region" description="Low complexity" evidence="6">
    <location>
        <begin position="9"/>
        <end position="51"/>
    </location>
</feature>
<proteinExistence type="predicted"/>
<accession>A0A846RN56</accession>
<comment type="subcellular location">
    <subcellularLocation>
        <location evidence="1">Membrane</location>
        <topology evidence="1">Multi-pass membrane protein</topology>
    </subcellularLocation>
</comment>
<evidence type="ECO:0000256" key="5">
    <source>
        <dbReference type="ARBA" id="ARBA00023136"/>
    </source>
</evidence>
<feature type="transmembrane region" description="Helical" evidence="7">
    <location>
        <begin position="395"/>
        <end position="414"/>
    </location>
</feature>
<comment type="caution">
    <text evidence="8">The sequence shown here is derived from an EMBL/GenBank/DDBJ whole genome shotgun (WGS) entry which is preliminary data.</text>
</comment>
<feature type="transmembrane region" description="Helical" evidence="7">
    <location>
        <begin position="335"/>
        <end position="359"/>
    </location>
</feature>
<dbReference type="GO" id="GO:0005886">
    <property type="term" value="C:plasma membrane"/>
    <property type="evidence" value="ECO:0007669"/>
    <property type="project" value="TreeGrafter"/>
</dbReference>
<dbReference type="AlphaFoldDB" id="A0A846RN56"/>
<dbReference type="NCBIfam" id="NF037982">
    <property type="entry name" value="Nramp_1"/>
    <property type="match status" value="1"/>
</dbReference>
<dbReference type="PANTHER" id="PTHR11706">
    <property type="entry name" value="SOLUTE CARRIER PROTEIN FAMILY 11 MEMBER"/>
    <property type="match status" value="1"/>
</dbReference>
<dbReference type="GO" id="GO:0034755">
    <property type="term" value="P:iron ion transmembrane transport"/>
    <property type="evidence" value="ECO:0007669"/>
    <property type="project" value="TreeGrafter"/>
</dbReference>
<dbReference type="Pfam" id="PF01566">
    <property type="entry name" value="Nramp"/>
    <property type="match status" value="1"/>
</dbReference>
<keyword evidence="3 7" id="KW-0812">Transmembrane</keyword>
<dbReference type="EMBL" id="JAATJN010000001">
    <property type="protein sequence ID" value="NJC55149.1"/>
    <property type="molecule type" value="Genomic_DNA"/>
</dbReference>
<dbReference type="PRINTS" id="PR00447">
    <property type="entry name" value="NATRESASSCMP"/>
</dbReference>
<feature type="region of interest" description="Disordered" evidence="6">
    <location>
        <begin position="1"/>
        <end position="56"/>
    </location>
</feature>
<feature type="transmembrane region" description="Helical" evidence="7">
    <location>
        <begin position="201"/>
        <end position="220"/>
    </location>
</feature>
<organism evidence="8 9">
    <name type="scientific">Brevibacterium marinum</name>
    <dbReference type="NCBI Taxonomy" id="418643"/>
    <lineage>
        <taxon>Bacteria</taxon>
        <taxon>Bacillati</taxon>
        <taxon>Actinomycetota</taxon>
        <taxon>Actinomycetes</taxon>
        <taxon>Micrococcales</taxon>
        <taxon>Brevibacteriaceae</taxon>
        <taxon>Brevibacterium</taxon>
    </lineage>
</organism>
<name>A0A846RN56_9MICO</name>
<feature type="transmembrane region" description="Helical" evidence="7">
    <location>
        <begin position="371"/>
        <end position="389"/>
    </location>
</feature>
<keyword evidence="2" id="KW-0813">Transport</keyword>
<feature type="transmembrane region" description="Helical" evidence="7">
    <location>
        <begin position="170"/>
        <end position="189"/>
    </location>
</feature>
<evidence type="ECO:0000256" key="7">
    <source>
        <dbReference type="SAM" id="Phobius"/>
    </source>
</evidence>
<dbReference type="GO" id="GO:0005384">
    <property type="term" value="F:manganese ion transmembrane transporter activity"/>
    <property type="evidence" value="ECO:0007669"/>
    <property type="project" value="TreeGrafter"/>
</dbReference>
<dbReference type="InterPro" id="IPR001046">
    <property type="entry name" value="NRAMP_fam"/>
</dbReference>
<dbReference type="GO" id="GO:0015086">
    <property type="term" value="F:cadmium ion transmembrane transporter activity"/>
    <property type="evidence" value="ECO:0007669"/>
    <property type="project" value="TreeGrafter"/>
</dbReference>
<dbReference type="NCBIfam" id="NF001923">
    <property type="entry name" value="PRK00701.1"/>
    <property type="match status" value="1"/>
</dbReference>
<dbReference type="Proteomes" id="UP000576792">
    <property type="component" value="Unassembled WGS sequence"/>
</dbReference>
<evidence type="ECO:0000313" key="9">
    <source>
        <dbReference type="Proteomes" id="UP000576792"/>
    </source>
</evidence>
<evidence type="ECO:0000256" key="1">
    <source>
        <dbReference type="ARBA" id="ARBA00004141"/>
    </source>
</evidence>
<dbReference type="PANTHER" id="PTHR11706:SF33">
    <property type="entry name" value="NATURAL RESISTANCE-ASSOCIATED MACROPHAGE PROTEIN 2"/>
    <property type="match status" value="1"/>
</dbReference>
<feature type="transmembrane region" description="Helical" evidence="7">
    <location>
        <begin position="434"/>
        <end position="458"/>
    </location>
</feature>
<feature type="transmembrane region" description="Helical" evidence="7">
    <location>
        <begin position="139"/>
        <end position="164"/>
    </location>
</feature>
<dbReference type="RefSeq" id="WP_245161788.1">
    <property type="nucleotide sequence ID" value="NZ_BAAAPQ010000026.1"/>
</dbReference>
<reference evidence="8 9" key="1">
    <citation type="submission" date="2020-03" db="EMBL/GenBank/DDBJ databases">
        <title>Sequencing the genomes of 1000 actinobacteria strains.</title>
        <authorList>
            <person name="Klenk H.-P."/>
        </authorList>
    </citation>
    <scope>NUCLEOTIDE SEQUENCE [LARGE SCALE GENOMIC DNA]</scope>
    <source>
        <strain evidence="8 9">DSM 18964</strain>
    </source>
</reference>
<gene>
    <name evidence="8" type="ORF">BKA07_000184</name>
</gene>
<protein>
    <submittedName>
        <fullName evidence="8">Manganese transport protein</fullName>
    </submittedName>
</protein>
<feature type="transmembrane region" description="Helical" evidence="7">
    <location>
        <begin position="60"/>
        <end position="77"/>
    </location>
</feature>
<keyword evidence="5 7" id="KW-0472">Membrane</keyword>
<evidence type="ECO:0000256" key="4">
    <source>
        <dbReference type="ARBA" id="ARBA00022989"/>
    </source>
</evidence>
<feature type="transmembrane region" description="Helical" evidence="7">
    <location>
        <begin position="285"/>
        <end position="307"/>
    </location>
</feature>
<evidence type="ECO:0000256" key="6">
    <source>
        <dbReference type="SAM" id="MobiDB-lite"/>
    </source>
</evidence>